<evidence type="ECO:0000313" key="3">
    <source>
        <dbReference type="Proteomes" id="UP000008311"/>
    </source>
</evidence>
<sequence length="63" mass="6495">MGGVFSEYSDRIHGDGSDGSPCGHSFVGHKAAAVAVRPPRSPSTGSPFISLLCPFPRPVPPTC</sequence>
<evidence type="ECO:0000256" key="1">
    <source>
        <dbReference type="SAM" id="MobiDB-lite"/>
    </source>
</evidence>
<dbReference type="AlphaFoldDB" id="B9S5T0"/>
<keyword evidence="3" id="KW-1185">Reference proteome</keyword>
<name>B9S5T0_RICCO</name>
<gene>
    <name evidence="2" type="ORF">RCOM_0653880</name>
</gene>
<reference evidence="3" key="1">
    <citation type="journal article" date="2010" name="Nat. Biotechnol.">
        <title>Draft genome sequence of the oilseed species Ricinus communis.</title>
        <authorList>
            <person name="Chan A.P."/>
            <person name="Crabtree J."/>
            <person name="Zhao Q."/>
            <person name="Lorenzi H."/>
            <person name="Orvis J."/>
            <person name="Puiu D."/>
            <person name="Melake-Berhan A."/>
            <person name="Jones K.M."/>
            <person name="Redman J."/>
            <person name="Chen G."/>
            <person name="Cahoon E.B."/>
            <person name="Gedil M."/>
            <person name="Stanke M."/>
            <person name="Haas B.J."/>
            <person name="Wortman J.R."/>
            <person name="Fraser-Liggett C.M."/>
            <person name="Ravel J."/>
            <person name="Rabinowicz P.D."/>
        </authorList>
    </citation>
    <scope>NUCLEOTIDE SEQUENCE [LARGE SCALE GENOMIC DNA]</scope>
    <source>
        <strain evidence="3">cv. Hale</strain>
    </source>
</reference>
<dbReference type="Proteomes" id="UP000008311">
    <property type="component" value="Unassembled WGS sequence"/>
</dbReference>
<protein>
    <submittedName>
        <fullName evidence="2">Uncharacterized protein</fullName>
    </submittedName>
</protein>
<dbReference type="EMBL" id="EQ973876">
    <property type="protein sequence ID" value="EEF41017.1"/>
    <property type="molecule type" value="Genomic_DNA"/>
</dbReference>
<feature type="region of interest" description="Disordered" evidence="1">
    <location>
        <begin position="1"/>
        <end position="23"/>
    </location>
</feature>
<evidence type="ECO:0000313" key="2">
    <source>
        <dbReference type="EMBL" id="EEF41017.1"/>
    </source>
</evidence>
<accession>B9S5T0</accession>
<proteinExistence type="predicted"/>
<dbReference type="InParanoid" id="B9S5T0"/>
<organism evidence="2 3">
    <name type="scientific">Ricinus communis</name>
    <name type="common">Castor bean</name>
    <dbReference type="NCBI Taxonomy" id="3988"/>
    <lineage>
        <taxon>Eukaryota</taxon>
        <taxon>Viridiplantae</taxon>
        <taxon>Streptophyta</taxon>
        <taxon>Embryophyta</taxon>
        <taxon>Tracheophyta</taxon>
        <taxon>Spermatophyta</taxon>
        <taxon>Magnoliopsida</taxon>
        <taxon>eudicotyledons</taxon>
        <taxon>Gunneridae</taxon>
        <taxon>Pentapetalae</taxon>
        <taxon>rosids</taxon>
        <taxon>fabids</taxon>
        <taxon>Malpighiales</taxon>
        <taxon>Euphorbiaceae</taxon>
        <taxon>Acalyphoideae</taxon>
        <taxon>Acalypheae</taxon>
        <taxon>Ricinus</taxon>
    </lineage>
</organism>